<dbReference type="Pfam" id="PF12872">
    <property type="entry name" value="OST-HTH"/>
    <property type="match status" value="1"/>
</dbReference>
<accession>A0A3G7TKU5</accession>
<sequence>MDENTTIPSDGVPDLQPIVQRKLGRCLLRLQQYERQLKVIVAHGELSGPADRLPIIREQKIACAQKKTMGMLVGGLTESFLTLPSPNEEESQTKTDAGDQIWFSYRHQLEMPAEHYEATKVALKELVDLRNELVHHFLERFDLWSESGCQAADGFLEESYETINKHCLTLQRWVKSMDEARAEMASFIQSQAFSDVLIDGIRVDGSVNWPGSGICRCLREAETKLAEGSWTRLEAAIRWIGSVYPEQTPKRYGCSSWRHALHESRQFEIRKSQADNERTAVWYRSKVS</sequence>
<organism evidence="2 3">
    <name type="scientific">Pseudomonas chlororaphis</name>
    <dbReference type="NCBI Taxonomy" id="587753"/>
    <lineage>
        <taxon>Bacteria</taxon>
        <taxon>Pseudomonadati</taxon>
        <taxon>Pseudomonadota</taxon>
        <taxon>Gammaproteobacteria</taxon>
        <taxon>Pseudomonadales</taxon>
        <taxon>Pseudomonadaceae</taxon>
        <taxon>Pseudomonas</taxon>
    </lineage>
</organism>
<name>A0A3G7TKU5_9PSED</name>
<dbReference type="RefSeq" id="WP_124319931.1">
    <property type="nucleotide sequence ID" value="NZ_CP027753.1"/>
</dbReference>
<evidence type="ECO:0000313" key="3">
    <source>
        <dbReference type="Proteomes" id="UP000268048"/>
    </source>
</evidence>
<reference evidence="2 3" key="1">
    <citation type="submission" date="2018-03" db="EMBL/GenBank/DDBJ databases">
        <title>Diversity of phytobeneficial traits revealed by whole-genome analysis of worldwide-isolated phenazine-producing Pseudomonas spp.</title>
        <authorList>
            <person name="Biessy A."/>
            <person name="Novinscak A."/>
            <person name="Blom J."/>
            <person name="Leger G."/>
            <person name="Thomashow L.S."/>
            <person name="Cazorla F.M."/>
            <person name="Josic D."/>
            <person name="Filion M."/>
        </authorList>
    </citation>
    <scope>NUCLEOTIDE SEQUENCE [LARGE SCALE GENOMIC DNA]</scope>
    <source>
        <strain evidence="2 3">B25</strain>
    </source>
</reference>
<dbReference type="Proteomes" id="UP000268048">
    <property type="component" value="Chromosome"/>
</dbReference>
<dbReference type="CDD" id="cd10146">
    <property type="entry name" value="LabA_like_C"/>
    <property type="match status" value="1"/>
</dbReference>
<proteinExistence type="predicted"/>
<evidence type="ECO:0000313" key="2">
    <source>
        <dbReference type="EMBL" id="AZE47737.1"/>
    </source>
</evidence>
<gene>
    <name evidence="2" type="ORF">C4K04_2053</name>
</gene>
<protein>
    <recommendedName>
        <fullName evidence="1">HTH OST-type domain-containing protein</fullName>
    </recommendedName>
</protein>
<evidence type="ECO:0000259" key="1">
    <source>
        <dbReference type="Pfam" id="PF12872"/>
    </source>
</evidence>
<dbReference type="InterPro" id="IPR025605">
    <property type="entry name" value="OST-HTH/LOTUS_dom"/>
</dbReference>
<dbReference type="AlphaFoldDB" id="A0A3G7TKU5"/>
<feature type="domain" description="HTH OST-type" evidence="1">
    <location>
        <begin position="217"/>
        <end position="275"/>
    </location>
</feature>
<dbReference type="EMBL" id="CP027753">
    <property type="protein sequence ID" value="AZE47737.1"/>
    <property type="molecule type" value="Genomic_DNA"/>
</dbReference>